<dbReference type="EMBL" id="JRUQ01000056">
    <property type="protein sequence ID" value="KGT89264.1"/>
    <property type="molecule type" value="Genomic_DNA"/>
</dbReference>
<dbReference type="Gene3D" id="3.30.160.160">
    <property type="entry name" value="YegP-like"/>
    <property type="match status" value="1"/>
</dbReference>
<sequence>MGYYLLKKSIKSVQDQKFYFVLKASNGETIATSEMYLTKQGAQTGIRSVQQNGSTVDVRDET</sequence>
<gene>
    <name evidence="3" type="ORF">NG99_19865</name>
</gene>
<dbReference type="STRING" id="371042.NG99_19865"/>
<keyword evidence="4" id="KW-1185">Reference proteome</keyword>
<dbReference type="RefSeq" id="WP_034896790.1">
    <property type="nucleotide sequence ID" value="NZ_JRUQ01000056.1"/>
</dbReference>
<dbReference type="Proteomes" id="UP000030351">
    <property type="component" value="Unassembled WGS sequence"/>
</dbReference>
<dbReference type="eggNOG" id="COG3422">
    <property type="taxonomic scope" value="Bacteria"/>
</dbReference>
<organism evidence="3 4">
    <name type="scientific">Erwinia typographi</name>
    <dbReference type="NCBI Taxonomy" id="371042"/>
    <lineage>
        <taxon>Bacteria</taxon>
        <taxon>Pseudomonadati</taxon>
        <taxon>Pseudomonadota</taxon>
        <taxon>Gammaproteobacteria</taxon>
        <taxon>Enterobacterales</taxon>
        <taxon>Erwiniaceae</taxon>
        <taxon>Erwinia</taxon>
    </lineage>
</organism>
<dbReference type="InterPro" id="IPR010879">
    <property type="entry name" value="DUF1508"/>
</dbReference>
<evidence type="ECO:0000259" key="2">
    <source>
        <dbReference type="Pfam" id="PF07411"/>
    </source>
</evidence>
<name>A0A0A3YUR8_9GAMM</name>
<evidence type="ECO:0000313" key="4">
    <source>
        <dbReference type="Proteomes" id="UP000030351"/>
    </source>
</evidence>
<dbReference type="Pfam" id="PF07411">
    <property type="entry name" value="DUF1508"/>
    <property type="match status" value="1"/>
</dbReference>
<dbReference type="PANTHER" id="PTHR40606">
    <property type="match status" value="1"/>
</dbReference>
<reference evidence="3 4" key="1">
    <citation type="submission" date="2014-10" db="EMBL/GenBank/DDBJ databases">
        <title>Genome sequence of Erwinia typographi M043b.</title>
        <authorList>
            <person name="Chan K.-G."/>
            <person name="Tan W.-S."/>
        </authorList>
    </citation>
    <scope>NUCLEOTIDE SEQUENCE [LARGE SCALE GENOMIC DNA]</scope>
    <source>
        <strain evidence="3 4">M043b</strain>
    </source>
</reference>
<comment type="caution">
    <text evidence="3">The sequence shown here is derived from an EMBL/GenBank/DDBJ whole genome shotgun (WGS) entry which is preliminary data.</text>
</comment>
<accession>A0A0A3YUR8</accession>
<dbReference type="SUPFAM" id="SSF160113">
    <property type="entry name" value="YegP-like"/>
    <property type="match status" value="1"/>
</dbReference>
<dbReference type="InterPro" id="IPR051141">
    <property type="entry name" value="UPF0339_domain"/>
</dbReference>
<comment type="similarity">
    <text evidence="1">Belongs to the UPF0339 family. Duplicated subfamily.</text>
</comment>
<feature type="domain" description="DUF1508" evidence="2">
    <location>
        <begin position="15"/>
        <end position="60"/>
    </location>
</feature>
<dbReference type="AlphaFoldDB" id="A0A0A3YUR8"/>
<protein>
    <recommendedName>
        <fullName evidence="2">DUF1508 domain-containing protein</fullName>
    </recommendedName>
</protein>
<dbReference type="PANTHER" id="PTHR40606:SF1">
    <property type="entry name" value="UPF0339 PROTEIN YEGP"/>
    <property type="match status" value="1"/>
</dbReference>
<evidence type="ECO:0000313" key="3">
    <source>
        <dbReference type="EMBL" id="KGT89264.1"/>
    </source>
</evidence>
<proteinExistence type="inferred from homology"/>
<dbReference type="InterPro" id="IPR036913">
    <property type="entry name" value="YegP-like_sf"/>
</dbReference>
<evidence type="ECO:0000256" key="1">
    <source>
        <dbReference type="ARBA" id="ARBA00007576"/>
    </source>
</evidence>
<dbReference type="OrthoDB" id="9802792at2"/>